<evidence type="ECO:0000313" key="2">
    <source>
        <dbReference type="Proteomes" id="UP001362999"/>
    </source>
</evidence>
<comment type="caution">
    <text evidence="1">The sequence shown here is derived from an EMBL/GenBank/DDBJ whole genome shotgun (WGS) entry which is preliminary data.</text>
</comment>
<reference evidence="1 2" key="1">
    <citation type="journal article" date="2024" name="J Genomics">
        <title>Draft genome sequencing and assembly of Favolaschia claudopus CIRM-BRFM 2984 isolated from oak limbs.</title>
        <authorList>
            <person name="Navarro D."/>
            <person name="Drula E."/>
            <person name="Chaduli D."/>
            <person name="Cazenave R."/>
            <person name="Ahrendt S."/>
            <person name="Wang J."/>
            <person name="Lipzen A."/>
            <person name="Daum C."/>
            <person name="Barry K."/>
            <person name="Grigoriev I.V."/>
            <person name="Favel A."/>
            <person name="Rosso M.N."/>
            <person name="Martin F."/>
        </authorList>
    </citation>
    <scope>NUCLEOTIDE SEQUENCE [LARGE SCALE GENOMIC DNA]</scope>
    <source>
        <strain evidence="1 2">CIRM-BRFM 2984</strain>
    </source>
</reference>
<protein>
    <recommendedName>
        <fullName evidence="3">Transposase</fullName>
    </recommendedName>
</protein>
<proteinExistence type="predicted"/>
<accession>A0AAW0BIJ6</accession>
<gene>
    <name evidence="1" type="ORF">R3P38DRAFT_2777880</name>
</gene>
<sequence length="254" mass="28546">PYQQPSWPNPTDVTRLDWHWANLKMKRDFVRLGPIVKATLQNRQLQKRKKSVEGNITLGSAQFVAYLLLAYGPLPSAEKIRAKNRIHIAQKRSKPSRAETPQDPELTAAELAATETLAQMQADRAAQELGFHDPRGNSPTSRSREEIAIDEEISALWEEGHGSVADCCSFKHWAPDLHLATLHLLTLRVQFPSNVYRASTTNCSESIRRKIEGRSGRTDERAGSCNGHVQCVMWTTWYLPAGSVNPQRLDSVII</sequence>
<evidence type="ECO:0000313" key="1">
    <source>
        <dbReference type="EMBL" id="KAK7026140.1"/>
    </source>
</evidence>
<feature type="non-terminal residue" evidence="1">
    <location>
        <position position="1"/>
    </location>
</feature>
<dbReference type="EMBL" id="JAWWNJ010000032">
    <property type="protein sequence ID" value="KAK7026140.1"/>
    <property type="molecule type" value="Genomic_DNA"/>
</dbReference>
<dbReference type="AlphaFoldDB" id="A0AAW0BIJ6"/>
<keyword evidence="2" id="KW-1185">Reference proteome</keyword>
<evidence type="ECO:0008006" key="3">
    <source>
        <dbReference type="Google" id="ProtNLM"/>
    </source>
</evidence>
<organism evidence="1 2">
    <name type="scientific">Favolaschia claudopus</name>
    <dbReference type="NCBI Taxonomy" id="2862362"/>
    <lineage>
        <taxon>Eukaryota</taxon>
        <taxon>Fungi</taxon>
        <taxon>Dikarya</taxon>
        <taxon>Basidiomycota</taxon>
        <taxon>Agaricomycotina</taxon>
        <taxon>Agaricomycetes</taxon>
        <taxon>Agaricomycetidae</taxon>
        <taxon>Agaricales</taxon>
        <taxon>Marasmiineae</taxon>
        <taxon>Mycenaceae</taxon>
        <taxon>Favolaschia</taxon>
    </lineage>
</organism>
<name>A0AAW0BIJ6_9AGAR</name>
<dbReference type="Proteomes" id="UP001362999">
    <property type="component" value="Unassembled WGS sequence"/>
</dbReference>